<keyword evidence="3" id="KW-1185">Reference proteome</keyword>
<dbReference type="PANTHER" id="PTHR30137:SF18">
    <property type="entry name" value="CONSERVED PROTEIN"/>
    <property type="match status" value="1"/>
</dbReference>
<dbReference type="EMBL" id="JAINZZ010000038">
    <property type="protein sequence ID" value="MBY8880893.1"/>
    <property type="molecule type" value="Genomic_DNA"/>
</dbReference>
<protein>
    <submittedName>
        <fullName evidence="2">LLM class F420-dependent oxidoreductase</fullName>
    </submittedName>
</protein>
<dbReference type="InterPro" id="IPR036661">
    <property type="entry name" value="Luciferase-like_sf"/>
</dbReference>
<accession>A0ABS7QD51</accession>
<dbReference type="SUPFAM" id="SSF51679">
    <property type="entry name" value="Bacterial luciferase-like"/>
    <property type="match status" value="1"/>
</dbReference>
<evidence type="ECO:0000313" key="2">
    <source>
        <dbReference type="EMBL" id="MBY8880893.1"/>
    </source>
</evidence>
<comment type="caution">
    <text evidence="2">The sequence shown here is derived from an EMBL/GenBank/DDBJ whole genome shotgun (WGS) entry which is preliminary data.</text>
</comment>
<dbReference type="Gene3D" id="3.20.20.30">
    <property type="entry name" value="Luciferase-like domain"/>
    <property type="match status" value="1"/>
</dbReference>
<evidence type="ECO:0000313" key="3">
    <source>
        <dbReference type="Proteomes" id="UP000778578"/>
    </source>
</evidence>
<evidence type="ECO:0000259" key="1">
    <source>
        <dbReference type="Pfam" id="PF00296"/>
    </source>
</evidence>
<dbReference type="InterPro" id="IPR011251">
    <property type="entry name" value="Luciferase-like_dom"/>
</dbReference>
<dbReference type="InterPro" id="IPR019922">
    <property type="entry name" value="Lucif-like_OxRdatse_MSMEG_4141"/>
</dbReference>
<dbReference type="Proteomes" id="UP000778578">
    <property type="component" value="Unassembled WGS sequence"/>
</dbReference>
<proteinExistence type="predicted"/>
<name>A0ABS7QD51_9ACTN</name>
<dbReference type="Pfam" id="PF00296">
    <property type="entry name" value="Bac_luciferase"/>
    <property type="match status" value="2"/>
</dbReference>
<feature type="domain" description="Luciferase-like" evidence="1">
    <location>
        <begin position="20"/>
        <end position="104"/>
    </location>
</feature>
<dbReference type="InterPro" id="IPR050766">
    <property type="entry name" value="Bact_Lucif_Oxidored"/>
</dbReference>
<gene>
    <name evidence="2" type="ORF">K7862_25120</name>
</gene>
<reference evidence="2 3" key="1">
    <citation type="submission" date="2021-08" db="EMBL/GenBank/DDBJ databases">
        <title>WGS of actinomycetes from Thailand.</title>
        <authorList>
            <person name="Thawai C."/>
        </authorList>
    </citation>
    <scope>NUCLEOTIDE SEQUENCE [LARGE SCALE GENOMIC DNA]</scope>
    <source>
        <strain evidence="2 3">PLK6-54</strain>
    </source>
</reference>
<dbReference type="PANTHER" id="PTHR30137">
    <property type="entry name" value="LUCIFERASE-LIKE MONOOXYGENASE"/>
    <property type="match status" value="1"/>
</dbReference>
<organism evidence="2 3">
    <name type="scientific">Actinacidiphila acidipaludis</name>
    <dbReference type="NCBI Taxonomy" id="2873382"/>
    <lineage>
        <taxon>Bacteria</taxon>
        <taxon>Bacillati</taxon>
        <taxon>Actinomycetota</taxon>
        <taxon>Actinomycetes</taxon>
        <taxon>Kitasatosporales</taxon>
        <taxon>Streptomycetaceae</taxon>
        <taxon>Actinacidiphila</taxon>
    </lineage>
</organism>
<dbReference type="NCBIfam" id="TIGR03620">
    <property type="entry name" value="F420_MSMEG_4141"/>
    <property type="match status" value="1"/>
</dbReference>
<feature type="domain" description="Luciferase-like" evidence="1">
    <location>
        <begin position="134"/>
        <end position="257"/>
    </location>
</feature>
<sequence length="286" mass="31303">MPSRSFGVFTHALRSEEPAERPAVRQAAAELQDLGYACVWLGGSSSVRHAAHVIEHTSRITVATGITNIWFDAAEDVARDRAALEAAHPGRFLLGLGASHAELARDYRRPYSAMVAYLDRLDAAGTPVPAEGRVLAALGPRMLTLSAERAAGAHPYLVNPDFVRQARDVMGPDALLAPEVTVVAEKDPTQARARAREWIEYYLVLPNYLANLRRLGFSDEDFEAGGSDRLIDSLVVWGDEETVARKIRAYHDAGADHVALQVLSTREEEFTPLVEWRLLAGLLGLT</sequence>